<feature type="compositionally biased region" description="Low complexity" evidence="1">
    <location>
        <begin position="44"/>
        <end position="55"/>
    </location>
</feature>
<dbReference type="Pfam" id="PF06951">
    <property type="entry name" value="PLA2G12"/>
    <property type="match status" value="1"/>
</dbReference>
<dbReference type="GO" id="GO:0016042">
    <property type="term" value="P:lipid catabolic process"/>
    <property type="evidence" value="ECO:0007669"/>
    <property type="project" value="InterPro"/>
</dbReference>
<protein>
    <submittedName>
        <fullName evidence="3">A2-like protein Group XIII secretory phospholipase</fullName>
    </submittedName>
</protein>
<dbReference type="GO" id="GO:0004623">
    <property type="term" value="F:phospholipase A2 activity"/>
    <property type="evidence" value="ECO:0007669"/>
    <property type="project" value="InterPro"/>
</dbReference>
<gene>
    <name evidence="3" type="ORF">D4764_11G0008410</name>
</gene>
<evidence type="ECO:0000256" key="1">
    <source>
        <dbReference type="SAM" id="MobiDB-lite"/>
    </source>
</evidence>
<dbReference type="Proteomes" id="UP000324091">
    <property type="component" value="Chromosome 11"/>
</dbReference>
<dbReference type="InterPro" id="IPR010711">
    <property type="entry name" value="PLA2G12"/>
</dbReference>
<dbReference type="SUPFAM" id="SSF48619">
    <property type="entry name" value="Phospholipase A2, PLA2"/>
    <property type="match status" value="1"/>
</dbReference>
<dbReference type="GO" id="GO:0005576">
    <property type="term" value="C:extracellular region"/>
    <property type="evidence" value="ECO:0007669"/>
    <property type="project" value="InterPro"/>
</dbReference>
<evidence type="ECO:0000313" key="3">
    <source>
        <dbReference type="EMBL" id="TWW78720.1"/>
    </source>
</evidence>
<comment type="caution">
    <text evidence="3">The sequence shown here is derived from an EMBL/GenBank/DDBJ whole genome shotgun (WGS) entry which is preliminary data.</text>
</comment>
<feature type="region of interest" description="Disordered" evidence="1">
    <location>
        <begin position="44"/>
        <end position="138"/>
    </location>
</feature>
<dbReference type="PANTHER" id="PTHR12824:SF2">
    <property type="entry name" value="GROUP XIIB SECRETORY PHOSPHOLIPASE A2-LIKE PROTEIN"/>
    <property type="match status" value="1"/>
</dbReference>
<evidence type="ECO:0000256" key="2">
    <source>
        <dbReference type="SAM" id="SignalP"/>
    </source>
</evidence>
<dbReference type="AlphaFoldDB" id="A0A5C6PKE4"/>
<dbReference type="GO" id="GO:0006644">
    <property type="term" value="P:phospholipid metabolic process"/>
    <property type="evidence" value="ECO:0007669"/>
    <property type="project" value="InterPro"/>
</dbReference>
<reference evidence="3 4" key="1">
    <citation type="submission" date="2019-04" db="EMBL/GenBank/DDBJ databases">
        <title>Chromosome genome assembly for Takifugu flavidus.</title>
        <authorList>
            <person name="Xiao S."/>
        </authorList>
    </citation>
    <scope>NUCLEOTIDE SEQUENCE [LARGE SCALE GENOMIC DNA]</scope>
    <source>
        <strain evidence="3">HTHZ2018</strain>
        <tissue evidence="3">Muscle</tissue>
    </source>
</reference>
<dbReference type="GO" id="GO:0050482">
    <property type="term" value="P:arachidonate secretion"/>
    <property type="evidence" value="ECO:0007669"/>
    <property type="project" value="InterPro"/>
</dbReference>
<sequence length="296" mass="30899">MLLRTVLLLLLCMSVGMCATLVSYQTVQMEQAVPVVDIAAASEDASAPEAALDPELGSDPPADTHGVDNSTAGEAGEDLPAADGAGTDEDRPSGDASMLQAVTAEAAASKQPSPVTEGNGIGPGQTKSPSRPLAEDESGWSLGSIRKRFQAVHGYFDSLVELAGGQNGVCQYRCRHGELPQPRPGYQSSEPDGCGSSIMGFQLDLGIPAMTQCCNELDVCYGTCGTNKNDCDSEFRLCLGSICKDINKSLGFASEVKACSSAADALHNTVGTLGCRSYMNSQRAACVCSEEEREEL</sequence>
<name>A0A5C6PKE4_9TELE</name>
<proteinExistence type="predicted"/>
<dbReference type="PANTHER" id="PTHR12824">
    <property type="entry name" value="GROUP XII SECRETORY PHOSPHOLIPASE A2 FAMILY MEMBER"/>
    <property type="match status" value="1"/>
</dbReference>
<organism evidence="3 4">
    <name type="scientific">Takifugu flavidus</name>
    <name type="common">sansaifugu</name>
    <dbReference type="NCBI Taxonomy" id="433684"/>
    <lineage>
        <taxon>Eukaryota</taxon>
        <taxon>Metazoa</taxon>
        <taxon>Chordata</taxon>
        <taxon>Craniata</taxon>
        <taxon>Vertebrata</taxon>
        <taxon>Euteleostomi</taxon>
        <taxon>Actinopterygii</taxon>
        <taxon>Neopterygii</taxon>
        <taxon>Teleostei</taxon>
        <taxon>Neoteleostei</taxon>
        <taxon>Acanthomorphata</taxon>
        <taxon>Eupercaria</taxon>
        <taxon>Tetraodontiformes</taxon>
        <taxon>Tetradontoidea</taxon>
        <taxon>Tetraodontidae</taxon>
        <taxon>Takifugu</taxon>
    </lineage>
</organism>
<accession>A0A5C6PKE4</accession>
<dbReference type="EMBL" id="RHFK02000003">
    <property type="protein sequence ID" value="TWW78720.1"/>
    <property type="molecule type" value="Genomic_DNA"/>
</dbReference>
<dbReference type="Gene3D" id="1.20.90.10">
    <property type="entry name" value="Phospholipase A2 domain"/>
    <property type="match status" value="1"/>
</dbReference>
<dbReference type="GO" id="GO:0070328">
    <property type="term" value="P:triglyceride homeostasis"/>
    <property type="evidence" value="ECO:0007669"/>
    <property type="project" value="TreeGrafter"/>
</dbReference>
<dbReference type="GO" id="GO:0005509">
    <property type="term" value="F:calcium ion binding"/>
    <property type="evidence" value="ECO:0007669"/>
    <property type="project" value="InterPro"/>
</dbReference>
<feature type="chain" id="PRO_5022774777" evidence="2">
    <location>
        <begin position="19"/>
        <end position="296"/>
    </location>
</feature>
<dbReference type="InterPro" id="IPR036444">
    <property type="entry name" value="PLipase_A2_dom_sf"/>
</dbReference>
<dbReference type="GO" id="GO:0042632">
    <property type="term" value="P:cholesterol homeostasis"/>
    <property type="evidence" value="ECO:0007669"/>
    <property type="project" value="TreeGrafter"/>
</dbReference>
<evidence type="ECO:0000313" key="4">
    <source>
        <dbReference type="Proteomes" id="UP000324091"/>
    </source>
</evidence>
<keyword evidence="2" id="KW-0732">Signal</keyword>
<feature type="signal peptide" evidence="2">
    <location>
        <begin position="1"/>
        <end position="18"/>
    </location>
</feature>
<keyword evidence="4" id="KW-1185">Reference proteome</keyword>